<accession>A0A4P7SKM5</accession>
<feature type="region of interest" description="Disordered" evidence="2">
    <location>
        <begin position="612"/>
        <end position="638"/>
    </location>
</feature>
<dbReference type="KEGG" id="celz:E5225_09180"/>
<dbReference type="PRINTS" id="PR00996">
    <property type="entry name" value="CHERMTFRASE"/>
</dbReference>
<organism evidence="5 6">
    <name type="scientific">Cellulomonas shaoxiangyii</name>
    <dbReference type="NCBI Taxonomy" id="2566013"/>
    <lineage>
        <taxon>Bacteria</taxon>
        <taxon>Bacillati</taxon>
        <taxon>Actinomycetota</taxon>
        <taxon>Actinomycetes</taxon>
        <taxon>Micrococcales</taxon>
        <taxon>Cellulomonadaceae</taxon>
        <taxon>Cellulomonas</taxon>
    </lineage>
</organism>
<sequence>MHVDEEPDPRFESLLEYLKEQRGFDFTGYKRQSLVRRVRRQMTGVGIEGFDEYQDHLALHPDEYAALFDTVLINVTSFFRDTESWEYLREHVLPALLAEDGARVRVWSAGCATGEEPYSLAMELSEALGPTAFRERVKIYATDVDEAALQVARAGAYTDRQVQGLDERYLTSYFERVGDRWVIRKDLRRAVIFGRNDLVQDAPISHVDLLVCRNTLMYFNAEAQADIVRRLHFALAPQGVLFLGKAEMLLSHPHLFQPLELKRRFFRKLGTPAPERRTPREPVRPAEQDLGTTAARLRDEALLSAPAAQVVVATNGVLVASNRRADTLFGIGQRDVGRLFQDLEVSYRPVELRSYIEQALGERRVVWIRDVEWERPDADTVGLDVQVVPLIGPDSAPLGTTVIFNDVTRHRQLQNELQYANRQLESAYEELQSANEELETTNEELQSTVEELETTNEELQSTNEELETMNEELQSMNDELNASNEELRVRTLEVDELNRLMESVLASLGVGVAVVDAGLRVLAWNSRAVDLWGVREDEALGRSLDDLDIGLPVEPLQPLVAGQLDGVPGNRTVRLPAVNRRGRSIDVDVTASRLQGTDAGPGVILLMDVVGPAEPASAPGPDPRSAARSDGAGRSDAG</sequence>
<dbReference type="PANTHER" id="PTHR24422">
    <property type="entry name" value="CHEMOTAXIS PROTEIN METHYLTRANSFERASE"/>
    <property type="match status" value="1"/>
</dbReference>
<dbReference type="PANTHER" id="PTHR24422:SF10">
    <property type="entry name" value="CHEMOTAXIS PROTEIN METHYLTRANSFERASE 2"/>
    <property type="match status" value="1"/>
</dbReference>
<dbReference type="EMBL" id="CP039291">
    <property type="protein sequence ID" value="QCB93706.1"/>
    <property type="molecule type" value="Genomic_DNA"/>
</dbReference>
<dbReference type="InterPro" id="IPR000780">
    <property type="entry name" value="CheR_MeTrfase"/>
</dbReference>
<dbReference type="AlphaFoldDB" id="A0A4P7SKM5"/>
<dbReference type="InterPro" id="IPR035965">
    <property type="entry name" value="PAS-like_dom_sf"/>
</dbReference>
<dbReference type="InterPro" id="IPR013767">
    <property type="entry name" value="PAS_fold"/>
</dbReference>
<dbReference type="Pfam" id="PF01739">
    <property type="entry name" value="CheR"/>
    <property type="match status" value="1"/>
</dbReference>
<dbReference type="Gene3D" id="3.30.450.20">
    <property type="entry name" value="PAS domain"/>
    <property type="match status" value="2"/>
</dbReference>
<reference evidence="5 6" key="1">
    <citation type="submission" date="2019-04" db="EMBL/GenBank/DDBJ databases">
        <title>Isolation and identification of Cellulomonas shaoxiangyii sp. Nov. isolated from feces of the Tibetan antelopes (Pantholops hodgsonii) in the Qinghai-Tibet plateau of China.</title>
        <authorList>
            <person name="Tian Z."/>
        </authorList>
    </citation>
    <scope>NUCLEOTIDE SEQUENCE [LARGE SCALE GENOMIC DNA]</scope>
    <source>
        <strain evidence="5 6">Z28</strain>
    </source>
</reference>
<gene>
    <name evidence="5" type="ORF">E5225_09180</name>
</gene>
<dbReference type="InterPro" id="IPR022641">
    <property type="entry name" value="CheR_N"/>
</dbReference>
<keyword evidence="1" id="KW-0175">Coiled coil</keyword>
<dbReference type="OrthoDB" id="9816309at2"/>
<evidence type="ECO:0000259" key="4">
    <source>
        <dbReference type="PROSITE" id="PS50123"/>
    </source>
</evidence>
<dbReference type="SUPFAM" id="SSF47757">
    <property type="entry name" value="Chemotaxis receptor methyltransferase CheR, N-terminal domain"/>
    <property type="match status" value="1"/>
</dbReference>
<evidence type="ECO:0000259" key="3">
    <source>
        <dbReference type="PROSITE" id="PS50112"/>
    </source>
</evidence>
<dbReference type="PROSITE" id="PS50112">
    <property type="entry name" value="PAS"/>
    <property type="match status" value="1"/>
</dbReference>
<protein>
    <submittedName>
        <fullName evidence="5">PAS domain-containing protein</fullName>
    </submittedName>
</protein>
<dbReference type="InterPro" id="IPR022642">
    <property type="entry name" value="CheR_C"/>
</dbReference>
<dbReference type="Gene3D" id="1.20.120.330">
    <property type="entry name" value="Nucleotidyltransferases domain 2"/>
    <property type="match status" value="1"/>
</dbReference>
<feature type="domain" description="PAS" evidence="3">
    <location>
        <begin position="497"/>
        <end position="544"/>
    </location>
</feature>
<dbReference type="Pfam" id="PF00989">
    <property type="entry name" value="PAS"/>
    <property type="match status" value="1"/>
</dbReference>
<dbReference type="SMART" id="SM00138">
    <property type="entry name" value="MeTrc"/>
    <property type="match status" value="1"/>
</dbReference>
<dbReference type="GO" id="GO:0008757">
    <property type="term" value="F:S-adenosylmethionine-dependent methyltransferase activity"/>
    <property type="evidence" value="ECO:0007669"/>
    <property type="project" value="InterPro"/>
</dbReference>
<evidence type="ECO:0000313" key="6">
    <source>
        <dbReference type="Proteomes" id="UP000296469"/>
    </source>
</evidence>
<dbReference type="CDD" id="cd00130">
    <property type="entry name" value="PAS"/>
    <property type="match status" value="2"/>
</dbReference>
<feature type="coiled-coil region" evidence="1">
    <location>
        <begin position="410"/>
        <end position="490"/>
    </location>
</feature>
<dbReference type="Gene3D" id="3.40.50.150">
    <property type="entry name" value="Vaccinia Virus protein VP39"/>
    <property type="match status" value="1"/>
</dbReference>
<dbReference type="Proteomes" id="UP000296469">
    <property type="component" value="Chromosome"/>
</dbReference>
<dbReference type="CDD" id="cd02440">
    <property type="entry name" value="AdoMet_MTases"/>
    <property type="match status" value="1"/>
</dbReference>
<name>A0A4P7SKM5_9CELL</name>
<proteinExistence type="predicted"/>
<dbReference type="SMART" id="SM00091">
    <property type="entry name" value="PAS"/>
    <property type="match status" value="2"/>
</dbReference>
<dbReference type="Pfam" id="PF03705">
    <property type="entry name" value="CheR_N"/>
    <property type="match status" value="1"/>
</dbReference>
<dbReference type="GO" id="GO:0006355">
    <property type="term" value="P:regulation of DNA-templated transcription"/>
    <property type="evidence" value="ECO:0007669"/>
    <property type="project" value="InterPro"/>
</dbReference>
<feature type="compositionally biased region" description="Basic and acidic residues" evidence="2">
    <location>
        <begin position="625"/>
        <end position="638"/>
    </location>
</feature>
<evidence type="ECO:0000256" key="1">
    <source>
        <dbReference type="SAM" id="Coils"/>
    </source>
</evidence>
<dbReference type="PROSITE" id="PS50123">
    <property type="entry name" value="CHER"/>
    <property type="match status" value="1"/>
</dbReference>
<dbReference type="SUPFAM" id="SSF53335">
    <property type="entry name" value="S-adenosyl-L-methionine-dependent methyltransferases"/>
    <property type="match status" value="1"/>
</dbReference>
<dbReference type="InterPro" id="IPR000014">
    <property type="entry name" value="PAS"/>
</dbReference>
<dbReference type="InterPro" id="IPR050903">
    <property type="entry name" value="Bact_Chemotaxis_MeTrfase"/>
</dbReference>
<evidence type="ECO:0000313" key="5">
    <source>
        <dbReference type="EMBL" id="QCB93706.1"/>
    </source>
</evidence>
<feature type="domain" description="CheR-type methyltransferase" evidence="4">
    <location>
        <begin position="8"/>
        <end position="249"/>
    </location>
</feature>
<dbReference type="SUPFAM" id="SSF55785">
    <property type="entry name" value="PYP-like sensor domain (PAS domain)"/>
    <property type="match status" value="2"/>
</dbReference>
<dbReference type="InterPro" id="IPR029063">
    <property type="entry name" value="SAM-dependent_MTases_sf"/>
</dbReference>
<evidence type="ECO:0000256" key="2">
    <source>
        <dbReference type="SAM" id="MobiDB-lite"/>
    </source>
</evidence>
<dbReference type="NCBIfam" id="TIGR00229">
    <property type="entry name" value="sensory_box"/>
    <property type="match status" value="1"/>
</dbReference>
<keyword evidence="6" id="KW-1185">Reference proteome</keyword>